<comment type="caution">
    <text evidence="4">The sequence shown here is derived from an EMBL/GenBank/DDBJ whole genome shotgun (WGS) entry which is preliminary data.</text>
</comment>
<dbReference type="InterPro" id="IPR042099">
    <property type="entry name" value="ANL_N_sf"/>
</dbReference>
<name>A0AAE3VUZ9_9ACTN</name>
<dbReference type="GO" id="GO:0016878">
    <property type="term" value="F:acid-thiol ligase activity"/>
    <property type="evidence" value="ECO:0007669"/>
    <property type="project" value="UniProtKB-ARBA"/>
</dbReference>
<feature type="compositionally biased region" description="Basic and acidic residues" evidence="1">
    <location>
        <begin position="317"/>
        <end position="329"/>
    </location>
</feature>
<dbReference type="SUPFAM" id="SSF56801">
    <property type="entry name" value="Acetyl-CoA synthetase-like"/>
    <property type="match status" value="1"/>
</dbReference>
<organism evidence="4 5">
    <name type="scientific">Catenuloplanes indicus</name>
    <dbReference type="NCBI Taxonomy" id="137267"/>
    <lineage>
        <taxon>Bacteria</taxon>
        <taxon>Bacillati</taxon>
        <taxon>Actinomycetota</taxon>
        <taxon>Actinomycetes</taxon>
        <taxon>Micromonosporales</taxon>
        <taxon>Micromonosporaceae</taxon>
        <taxon>Catenuloplanes</taxon>
    </lineage>
</organism>
<keyword evidence="5" id="KW-1185">Reference proteome</keyword>
<dbReference type="RefSeq" id="WP_307234704.1">
    <property type="nucleotide sequence ID" value="NZ_JAUSUZ010000001.1"/>
</dbReference>
<reference evidence="4 5" key="1">
    <citation type="submission" date="2023-07" db="EMBL/GenBank/DDBJ databases">
        <title>Sequencing the genomes of 1000 actinobacteria strains.</title>
        <authorList>
            <person name="Klenk H.-P."/>
        </authorList>
    </citation>
    <scope>NUCLEOTIDE SEQUENCE [LARGE SCALE GENOMIC DNA]</scope>
    <source>
        <strain evidence="4 5">DSM 44709</strain>
    </source>
</reference>
<dbReference type="AlphaFoldDB" id="A0AAE3VUZ9"/>
<sequence length="485" mass="50355">MADRPYPGVLLDLLHAAGDRVVFEEPGRATTGARLLALTGRISGGLAGAGVRPGDGLALAVGVTAEALATVLAAHTVGARVTGIRPGLPERHLAHVLDQGDIAVVADAGRAASLPAVPRLLTVESLRAGPDEEPVPAARPDDIARVIHTSGSTGLPKGALQTYAALAAGWAPHPDRWPLALRRLAPRLGRHLVFGTLASQVMFEYGTMALAAGGTLIAAAPDLPGAIVRHRATSTVITVAKLRALVRAARADRAGPQTLRALMVSGSPLDPGLLAEAIDVLGPVIFHGYGQTETGMITMAAPEEMADPRVRASVGRPPDENTVEIRDSGGRPVPPGEIGEVFVRTPGQACGYLGDPAETAAVFADGWVRTRDLGRLDPDGYLHLAGRTRDVIIVNANVQYAVPIERVLAAHPSVAEVCVAGEPSPVTGEAVHAYVVPAAADLDRDLLRGLVRAELGADAVPARITVLDRIPLTPAGKPDREALRR</sequence>
<feature type="domain" description="AMP-binding enzyme C-terminal" evidence="3">
    <location>
        <begin position="404"/>
        <end position="477"/>
    </location>
</feature>
<evidence type="ECO:0000313" key="5">
    <source>
        <dbReference type="Proteomes" id="UP001240236"/>
    </source>
</evidence>
<dbReference type="EMBL" id="JAUSUZ010000001">
    <property type="protein sequence ID" value="MDQ0363794.1"/>
    <property type="molecule type" value="Genomic_DNA"/>
</dbReference>
<evidence type="ECO:0000259" key="3">
    <source>
        <dbReference type="Pfam" id="PF13193"/>
    </source>
</evidence>
<dbReference type="InterPro" id="IPR025110">
    <property type="entry name" value="AMP-bd_C"/>
</dbReference>
<dbReference type="PROSITE" id="PS00455">
    <property type="entry name" value="AMP_BINDING"/>
    <property type="match status" value="1"/>
</dbReference>
<dbReference type="Pfam" id="PF13193">
    <property type="entry name" value="AMP-binding_C"/>
    <property type="match status" value="1"/>
</dbReference>
<evidence type="ECO:0000259" key="2">
    <source>
        <dbReference type="Pfam" id="PF00501"/>
    </source>
</evidence>
<evidence type="ECO:0000313" key="4">
    <source>
        <dbReference type="EMBL" id="MDQ0363794.1"/>
    </source>
</evidence>
<dbReference type="InterPro" id="IPR020845">
    <property type="entry name" value="AMP-binding_CS"/>
</dbReference>
<evidence type="ECO:0000256" key="1">
    <source>
        <dbReference type="SAM" id="MobiDB-lite"/>
    </source>
</evidence>
<dbReference type="PANTHER" id="PTHR43767:SF1">
    <property type="entry name" value="NONRIBOSOMAL PEPTIDE SYNTHASE PES1 (EUROFUNG)-RELATED"/>
    <property type="match status" value="1"/>
</dbReference>
<proteinExistence type="predicted"/>
<dbReference type="PANTHER" id="PTHR43767">
    <property type="entry name" value="LONG-CHAIN-FATTY-ACID--COA LIGASE"/>
    <property type="match status" value="1"/>
</dbReference>
<protein>
    <submittedName>
        <fullName evidence="4">Acyl-CoA synthetase (AMP-forming)/AMP-acid ligase II</fullName>
    </submittedName>
</protein>
<keyword evidence="4" id="KW-0436">Ligase</keyword>
<dbReference type="Gene3D" id="3.30.300.30">
    <property type="match status" value="1"/>
</dbReference>
<feature type="region of interest" description="Disordered" evidence="1">
    <location>
        <begin position="311"/>
        <end position="335"/>
    </location>
</feature>
<dbReference type="CDD" id="cd04433">
    <property type="entry name" value="AFD_class_I"/>
    <property type="match status" value="1"/>
</dbReference>
<gene>
    <name evidence="4" type="ORF">J2S42_000463</name>
</gene>
<accession>A0AAE3VUZ9</accession>
<dbReference type="InterPro" id="IPR050237">
    <property type="entry name" value="ATP-dep_AMP-bd_enzyme"/>
</dbReference>
<dbReference type="Pfam" id="PF00501">
    <property type="entry name" value="AMP-binding"/>
    <property type="match status" value="1"/>
</dbReference>
<dbReference type="Proteomes" id="UP001240236">
    <property type="component" value="Unassembled WGS sequence"/>
</dbReference>
<dbReference type="InterPro" id="IPR000873">
    <property type="entry name" value="AMP-dep_synth/lig_dom"/>
</dbReference>
<dbReference type="Gene3D" id="3.40.50.12780">
    <property type="entry name" value="N-terminal domain of ligase-like"/>
    <property type="match status" value="1"/>
</dbReference>
<dbReference type="InterPro" id="IPR045851">
    <property type="entry name" value="AMP-bd_C_sf"/>
</dbReference>
<feature type="domain" description="AMP-dependent synthetase/ligase" evidence="2">
    <location>
        <begin position="18"/>
        <end position="353"/>
    </location>
</feature>